<reference evidence="7" key="1">
    <citation type="submission" date="2023-07" db="EMBL/GenBank/DDBJ databases">
        <title>Genomic Encyclopedia of Type Strains, Phase IV (KMG-IV): sequencing the most valuable type-strain genomes for metagenomic binning, comparative biology and taxonomic classification.</title>
        <authorList>
            <person name="Goeker M."/>
        </authorList>
    </citation>
    <scope>NUCLEOTIDE SEQUENCE</scope>
    <source>
        <strain evidence="7">DSM 24202</strain>
    </source>
</reference>
<name>A0AAE3VFG1_9BACT</name>
<dbReference type="InterPro" id="IPR004108">
    <property type="entry name" value="Fe_hydrogenase_lsu_C"/>
</dbReference>
<evidence type="ECO:0000256" key="1">
    <source>
        <dbReference type="ARBA" id="ARBA00022485"/>
    </source>
</evidence>
<dbReference type="AlphaFoldDB" id="A0AAE3VFG1"/>
<keyword evidence="8" id="KW-1185">Reference proteome</keyword>
<feature type="domain" description="4Fe-4S" evidence="6">
    <location>
        <begin position="353"/>
        <end position="414"/>
    </location>
</feature>
<dbReference type="SUPFAM" id="SSF54862">
    <property type="entry name" value="4Fe-4S ferredoxins"/>
    <property type="match status" value="1"/>
</dbReference>
<gene>
    <name evidence="7" type="ORF">J3R75_001405</name>
</gene>
<dbReference type="PROSITE" id="PS51656">
    <property type="entry name" value="4FE4S"/>
    <property type="match status" value="1"/>
</dbReference>
<dbReference type="Gene3D" id="3.40.950.10">
    <property type="entry name" value="Fe-only Hydrogenase (Larger Subunit), Chain L, domain 3"/>
    <property type="match status" value="1"/>
</dbReference>
<proteinExistence type="predicted"/>
<dbReference type="Pfam" id="PF00037">
    <property type="entry name" value="Fer4"/>
    <property type="match status" value="1"/>
</dbReference>
<dbReference type="Gene3D" id="3.30.70.20">
    <property type="match status" value="1"/>
</dbReference>
<dbReference type="InterPro" id="IPR009016">
    <property type="entry name" value="Fe_hydrogenase"/>
</dbReference>
<dbReference type="SUPFAM" id="SSF53920">
    <property type="entry name" value="Fe-only hydrogenase"/>
    <property type="match status" value="1"/>
</dbReference>
<dbReference type="RefSeq" id="WP_307260712.1">
    <property type="nucleotide sequence ID" value="NZ_JAUSVL010000001.1"/>
</dbReference>
<dbReference type="PANTHER" id="PTHR11615">
    <property type="entry name" value="NITRATE, FORMATE, IRON DEHYDROGENASE"/>
    <property type="match status" value="1"/>
</dbReference>
<dbReference type="Pfam" id="PF04060">
    <property type="entry name" value="FeS"/>
    <property type="match status" value="1"/>
</dbReference>
<keyword evidence="3" id="KW-0408">Iron</keyword>
<evidence type="ECO:0000313" key="7">
    <source>
        <dbReference type="EMBL" id="MDQ0289298.1"/>
    </source>
</evidence>
<keyword evidence="4" id="KW-0411">Iron-sulfur</keyword>
<dbReference type="GO" id="GO:0051539">
    <property type="term" value="F:4 iron, 4 sulfur cluster binding"/>
    <property type="evidence" value="ECO:0007669"/>
    <property type="project" value="UniProtKB-KW"/>
</dbReference>
<dbReference type="Gene3D" id="1.10.15.40">
    <property type="entry name" value="Electron transport complex subunit B, putative Fe-S cluster"/>
    <property type="match status" value="1"/>
</dbReference>
<keyword evidence="1" id="KW-0004">4Fe-4S</keyword>
<dbReference type="GO" id="GO:0046872">
    <property type="term" value="F:metal ion binding"/>
    <property type="evidence" value="ECO:0007669"/>
    <property type="project" value="UniProtKB-KW"/>
</dbReference>
<dbReference type="InterPro" id="IPR050340">
    <property type="entry name" value="Cytosolic_Fe-S_CAF"/>
</dbReference>
<protein>
    <submittedName>
        <fullName evidence="7">Iron only hydrogenase large subunit-like protein</fullName>
    </submittedName>
</protein>
<dbReference type="Pfam" id="PF02906">
    <property type="entry name" value="Fe_hyd_lg_C"/>
    <property type="match status" value="1"/>
</dbReference>
<evidence type="ECO:0000256" key="2">
    <source>
        <dbReference type="ARBA" id="ARBA00022723"/>
    </source>
</evidence>
<evidence type="ECO:0000313" key="8">
    <source>
        <dbReference type="Proteomes" id="UP001238163"/>
    </source>
</evidence>
<evidence type="ECO:0000259" key="5">
    <source>
        <dbReference type="PROSITE" id="PS51379"/>
    </source>
</evidence>
<dbReference type="PROSITE" id="PS51379">
    <property type="entry name" value="4FE4S_FER_2"/>
    <property type="match status" value="1"/>
</dbReference>
<accession>A0AAE3VFG1</accession>
<dbReference type="InterPro" id="IPR017896">
    <property type="entry name" value="4Fe4S_Fe-S-bd"/>
</dbReference>
<feature type="domain" description="4Fe-4S ferredoxin-type" evidence="5">
    <location>
        <begin position="34"/>
        <end position="63"/>
    </location>
</feature>
<evidence type="ECO:0000259" key="6">
    <source>
        <dbReference type="PROSITE" id="PS51656"/>
    </source>
</evidence>
<dbReference type="PROSITE" id="PS00198">
    <property type="entry name" value="4FE4S_FER_1"/>
    <property type="match status" value="1"/>
</dbReference>
<organism evidence="7 8">
    <name type="scientific">Oligosphaera ethanolica</name>
    <dbReference type="NCBI Taxonomy" id="760260"/>
    <lineage>
        <taxon>Bacteria</taxon>
        <taxon>Pseudomonadati</taxon>
        <taxon>Lentisphaerota</taxon>
        <taxon>Oligosphaeria</taxon>
        <taxon>Oligosphaerales</taxon>
        <taxon>Oligosphaeraceae</taxon>
        <taxon>Oligosphaera</taxon>
    </lineage>
</organism>
<sequence length="580" mass="62040">MNHNFPIYTQDNSCQDCYKCVRHCHCKAIRIINSRAAVMPELCVSCGTCVKVCPAHAKQIRSDQWRLRRLLDNGGKLYASVAPSYVGYFPTLTLEKLAGALLQLGFTGVSETALGAELVSAETSRVIKKSSERLLLSSACPAAVDYVRKYAPDYVSAVVPVVSPVMAHVKLLRRYVGPDAQVVFFGPCAAKKNEADRHADELALALTFATLAEMFAAAGIDPAAAPPAPLFPHRAEEGRAYSLAGGMIDTLREDAKGTRYVTVSGLANIGRLLSGDKAALNGAGKKLFVELLACEGGCVNGPVMPDTGTDAATLLATLEHADDARSIGRNVDVLLDDQHQQERISAPHHDDAAITAAMESVGKFLPADELNCGGCGYNSCREFAAAMLDGKAEPAMCLSYLRKISQKTSNALIRYIPAGVVIVDQDLQVLESNRQFAVLCGKDIADIYDSAGSLAGASLPALVDYADLFRAALLGDGGEIERNNQVFGDRILNISVFTISAGRAVGAVIQDVTQNELHREQVAEKAREVIRKNVDTVQKIAQYLGEHMAETEIILREVAGSYEEHQPIAGAPAGKRGAAP</sequence>
<keyword evidence="2" id="KW-0479">Metal-binding</keyword>
<dbReference type="Proteomes" id="UP001238163">
    <property type="component" value="Unassembled WGS sequence"/>
</dbReference>
<evidence type="ECO:0000256" key="3">
    <source>
        <dbReference type="ARBA" id="ARBA00023004"/>
    </source>
</evidence>
<dbReference type="InterPro" id="IPR007202">
    <property type="entry name" value="4Fe-4S_dom"/>
</dbReference>
<dbReference type="EMBL" id="JAUSVL010000001">
    <property type="protein sequence ID" value="MDQ0289298.1"/>
    <property type="molecule type" value="Genomic_DNA"/>
</dbReference>
<comment type="caution">
    <text evidence="7">The sequence shown here is derived from an EMBL/GenBank/DDBJ whole genome shotgun (WGS) entry which is preliminary data.</text>
</comment>
<dbReference type="InterPro" id="IPR017900">
    <property type="entry name" value="4Fe4S_Fe_S_CS"/>
</dbReference>
<evidence type="ECO:0000256" key="4">
    <source>
        <dbReference type="ARBA" id="ARBA00023014"/>
    </source>
</evidence>